<reference evidence="8 9" key="1">
    <citation type="submission" date="2018-08" db="EMBL/GenBank/DDBJ databases">
        <title>A genome reference for cultivated species of the human gut microbiota.</title>
        <authorList>
            <person name="Zou Y."/>
            <person name="Xue W."/>
            <person name="Luo G."/>
        </authorList>
    </citation>
    <scope>NUCLEOTIDE SEQUENCE [LARGE SCALE GENOMIC DNA]</scope>
    <source>
        <strain evidence="8 9">AF45-17</strain>
    </source>
</reference>
<dbReference type="PANTHER" id="PTHR38459">
    <property type="entry name" value="PROPHAGE BACTOPRENOL-LINKED GLUCOSE TRANSLOCASE HOMOLOG"/>
    <property type="match status" value="1"/>
</dbReference>
<evidence type="ECO:0000256" key="4">
    <source>
        <dbReference type="ARBA" id="ARBA00022989"/>
    </source>
</evidence>
<organism evidence="8 9">
    <name type="scientific">Coprococcus catus</name>
    <dbReference type="NCBI Taxonomy" id="116085"/>
    <lineage>
        <taxon>Bacteria</taxon>
        <taxon>Bacillati</taxon>
        <taxon>Bacillota</taxon>
        <taxon>Clostridia</taxon>
        <taxon>Lachnospirales</taxon>
        <taxon>Lachnospiraceae</taxon>
        <taxon>Coprococcus</taxon>
    </lineage>
</organism>
<gene>
    <name evidence="8" type="ORF">DW070_15415</name>
</gene>
<feature type="transmembrane region" description="Helical" evidence="6">
    <location>
        <begin position="76"/>
        <end position="93"/>
    </location>
</feature>
<feature type="transmembrane region" description="Helical" evidence="6">
    <location>
        <begin position="12"/>
        <end position="35"/>
    </location>
</feature>
<feature type="transmembrane region" description="Helical" evidence="6">
    <location>
        <begin position="113"/>
        <end position="129"/>
    </location>
</feature>
<evidence type="ECO:0000259" key="7">
    <source>
        <dbReference type="Pfam" id="PF04138"/>
    </source>
</evidence>
<protein>
    <submittedName>
        <fullName evidence="8">GtrA family protein</fullName>
    </submittedName>
</protein>
<evidence type="ECO:0000313" key="8">
    <source>
        <dbReference type="EMBL" id="RGB74066.1"/>
    </source>
</evidence>
<dbReference type="EMBL" id="QVEP01000060">
    <property type="protein sequence ID" value="RGB74066.1"/>
    <property type="molecule type" value="Genomic_DNA"/>
</dbReference>
<comment type="caution">
    <text evidence="8">The sequence shown here is derived from an EMBL/GenBank/DDBJ whole genome shotgun (WGS) entry which is preliminary data.</text>
</comment>
<keyword evidence="3 6" id="KW-0812">Transmembrane</keyword>
<dbReference type="InterPro" id="IPR007267">
    <property type="entry name" value="GtrA_DPMS_TM"/>
</dbReference>
<dbReference type="AlphaFoldDB" id="A0A3E2TF37"/>
<feature type="transmembrane region" description="Helical" evidence="6">
    <location>
        <begin position="47"/>
        <end position="64"/>
    </location>
</feature>
<comment type="similarity">
    <text evidence="2">Belongs to the GtrA family.</text>
</comment>
<proteinExistence type="inferred from homology"/>
<evidence type="ECO:0000256" key="6">
    <source>
        <dbReference type="SAM" id="Phobius"/>
    </source>
</evidence>
<dbReference type="GO" id="GO:0000271">
    <property type="term" value="P:polysaccharide biosynthetic process"/>
    <property type="evidence" value="ECO:0007669"/>
    <property type="project" value="InterPro"/>
</dbReference>
<evidence type="ECO:0000256" key="2">
    <source>
        <dbReference type="ARBA" id="ARBA00009399"/>
    </source>
</evidence>
<dbReference type="Pfam" id="PF04138">
    <property type="entry name" value="GtrA_DPMS_TM"/>
    <property type="match status" value="1"/>
</dbReference>
<evidence type="ECO:0000256" key="5">
    <source>
        <dbReference type="ARBA" id="ARBA00023136"/>
    </source>
</evidence>
<keyword evidence="5 6" id="KW-0472">Membrane</keyword>
<dbReference type="InterPro" id="IPR051401">
    <property type="entry name" value="GtrA_CellWall_Glycosyl"/>
</dbReference>
<dbReference type="GO" id="GO:0005886">
    <property type="term" value="C:plasma membrane"/>
    <property type="evidence" value="ECO:0007669"/>
    <property type="project" value="TreeGrafter"/>
</dbReference>
<comment type="subcellular location">
    <subcellularLocation>
        <location evidence="1">Membrane</location>
        <topology evidence="1">Multi-pass membrane protein</topology>
    </subcellularLocation>
</comment>
<evidence type="ECO:0000256" key="3">
    <source>
        <dbReference type="ARBA" id="ARBA00022692"/>
    </source>
</evidence>
<name>A0A3E2TF37_9FIRM</name>
<evidence type="ECO:0000256" key="1">
    <source>
        <dbReference type="ARBA" id="ARBA00004141"/>
    </source>
</evidence>
<accession>A0A3E2TF37</accession>
<feature type="domain" description="GtrA/DPMS transmembrane" evidence="7">
    <location>
        <begin position="15"/>
        <end position="135"/>
    </location>
</feature>
<dbReference type="PANTHER" id="PTHR38459:SF1">
    <property type="entry name" value="PROPHAGE BACTOPRENOL-LINKED GLUCOSE TRANSLOCASE HOMOLOG"/>
    <property type="match status" value="1"/>
</dbReference>
<keyword evidence="4 6" id="KW-1133">Transmembrane helix</keyword>
<evidence type="ECO:0000313" key="9">
    <source>
        <dbReference type="Proteomes" id="UP000260773"/>
    </source>
</evidence>
<sequence>MIKKILSLVDQKLLRFIIVGCINTVVGTAIMFGLYNLASCSYWVSSAANYILTSILSFFLNKYFTFRNKERSWKQVAKFIINIAVCYVLAYGIAKPVVMYLLSGAGQKIQENAAMLAGMCLFTGFNYIGQRMFAFKE</sequence>
<dbReference type="Proteomes" id="UP000260773">
    <property type="component" value="Unassembled WGS sequence"/>
</dbReference>